<evidence type="ECO:0000256" key="5">
    <source>
        <dbReference type="ARBA" id="ARBA00023242"/>
    </source>
</evidence>
<dbReference type="PROSITE" id="PS51366">
    <property type="entry name" value="MI"/>
    <property type="match status" value="1"/>
</dbReference>
<dbReference type="SMART" id="SM00543">
    <property type="entry name" value="MIF4G"/>
    <property type="match status" value="1"/>
</dbReference>
<dbReference type="SMART" id="SM00544">
    <property type="entry name" value="MA3"/>
    <property type="match status" value="1"/>
</dbReference>
<proteinExistence type="inferred from homology"/>
<organism evidence="9 10">
    <name type="scientific">Cordylochernes scorpioides</name>
    <dbReference type="NCBI Taxonomy" id="51811"/>
    <lineage>
        <taxon>Eukaryota</taxon>
        <taxon>Metazoa</taxon>
        <taxon>Ecdysozoa</taxon>
        <taxon>Arthropoda</taxon>
        <taxon>Chelicerata</taxon>
        <taxon>Arachnida</taxon>
        <taxon>Pseudoscorpiones</taxon>
        <taxon>Cheliferoidea</taxon>
        <taxon>Chernetidae</taxon>
        <taxon>Cordylochernes</taxon>
    </lineage>
</organism>
<feature type="region of interest" description="Disordered" evidence="6">
    <location>
        <begin position="530"/>
        <end position="552"/>
    </location>
</feature>
<name>A0ABY6KVA0_9ARAC</name>
<evidence type="ECO:0000256" key="6">
    <source>
        <dbReference type="SAM" id="MobiDB-lite"/>
    </source>
</evidence>
<comment type="subcellular location">
    <subcellularLocation>
        <location evidence="1">Nucleus speckle</location>
    </subcellularLocation>
</comment>
<keyword evidence="10" id="KW-1185">Reference proteome</keyword>
<dbReference type="Gene3D" id="1.25.40.180">
    <property type="match status" value="2"/>
</dbReference>
<feature type="compositionally biased region" description="Acidic residues" evidence="6">
    <location>
        <begin position="294"/>
        <end position="326"/>
    </location>
</feature>
<evidence type="ECO:0000256" key="3">
    <source>
        <dbReference type="ARBA" id="ARBA00022664"/>
    </source>
</evidence>
<dbReference type="InterPro" id="IPR003890">
    <property type="entry name" value="MIF4G-like_typ-3"/>
</dbReference>
<keyword evidence="3" id="KW-0507">mRNA processing</keyword>
<evidence type="ECO:0000256" key="7">
    <source>
        <dbReference type="SAM" id="Phobius"/>
    </source>
</evidence>
<reference evidence="9 10" key="1">
    <citation type="submission" date="2022-01" db="EMBL/GenBank/DDBJ databases">
        <title>A chromosomal length assembly of Cordylochernes scorpioides.</title>
        <authorList>
            <person name="Zeh D."/>
            <person name="Zeh J."/>
        </authorList>
    </citation>
    <scope>NUCLEOTIDE SEQUENCE [LARGE SCALE GENOMIC DNA]</scope>
    <source>
        <strain evidence="9">IN4F17</strain>
        <tissue evidence="9">Whole Body</tissue>
    </source>
</reference>
<keyword evidence="7" id="KW-0812">Transmembrane</keyword>
<sequence>MAVSVKRKADDLLTSKTGGAYIPPAKLRKMQEEITDKASIEYQRISWVALKKSIHGLINKVTVSNISIIVQEIFKENIIRGRGLLVRTIMQAQATSPIFTHIYSALVAIINTKFPKTILLLLNRLVVQFKKSFTRNNKLLCMSSAKFIAHLTNHEVLNEILALETLALLLETPTDDSVEIAISFLKECGLKLSKVSPKSLHYIFERLRTILHEGKIDKRVQYMIEVMFAIRRDDFKDYPIVLKELDLVAEEDTITHELSLEDDFDTEDILNVFKFDPEFLKNEEKYKEIKTEILDDDSDESGKEEDDDEEDDDEEEEEESKEQEIIDNTETNLLALRRTIYLTIQSSLDFEECCHKLLKLEIKPHQVMELCHMILDCCAQQRTYEKFFGLLAQRFCQLNRMYVDPFVAIFKDAYDTIHRFETNKLRNVAKFFSHLFYTDAIPWDAMAHIKLNEDDTTSSSRFFIKILFQELCEFMGLPKLNERVKDPTLSAFEGLFPRDNRRNTSFAINFFTSIGLGGLTDELREHLKTSAEVPQTNGQAPAVPSSSSDSSKFGGTVNVQAITDFIDHGGNVLVAASSAVGELIRELANECGLEIDDEGSAVIDHVNYDLSDNGKHTLVVADPQNLLDVPVIVGAKGSNPYLFRGVGMIMEKNNPLVLPVLTASRTAYSYNPDANITEIPHAIGRDTILIAALQARNNARVVFSGSLDFFSDLLFQSPVRREARPDMPVGNQQLAHALSGWVLKEQGVLRAGNVRHHRRGETEPPAEAYTIMDDVVYSIEIEEWDSANSRWVPYKAEDVQLEFVRIDPFVRIFLRHQSNGRYAAEFKVPDVYGVYQFKVDYHRPGYTHLYSTTQVSVRPLQHTQYERFIPSAYPYYLSAFSMMAGVLLFSAVFLHHRPAPAKAKDD</sequence>
<dbReference type="SUPFAM" id="SSF48371">
    <property type="entry name" value="ARM repeat"/>
    <property type="match status" value="1"/>
</dbReference>
<comment type="similarity">
    <text evidence="2">Belongs to the CWC22 family.</text>
</comment>
<dbReference type="Pfam" id="PF23358">
    <property type="entry name" value="OST48_MD"/>
    <property type="match status" value="1"/>
</dbReference>
<dbReference type="InterPro" id="IPR055459">
    <property type="entry name" value="OST48_MD"/>
</dbReference>
<dbReference type="EMBL" id="CP092870">
    <property type="protein sequence ID" value="UYV71638.1"/>
    <property type="molecule type" value="Genomic_DNA"/>
</dbReference>
<keyword evidence="7" id="KW-1133">Transmembrane helix</keyword>
<dbReference type="InterPro" id="IPR003891">
    <property type="entry name" value="Initiation_fac_eIF4g_MI"/>
</dbReference>
<dbReference type="Pfam" id="PF02847">
    <property type="entry name" value="MA3"/>
    <property type="match status" value="1"/>
</dbReference>
<keyword evidence="4" id="KW-0508">mRNA splicing</keyword>
<dbReference type="InterPro" id="IPR050781">
    <property type="entry name" value="CWC22_splicing_factor"/>
</dbReference>
<dbReference type="PANTHER" id="PTHR18034">
    <property type="entry name" value="CELL CYCLE CONTROL PROTEIN CWF22-RELATED"/>
    <property type="match status" value="1"/>
</dbReference>
<evidence type="ECO:0000256" key="2">
    <source>
        <dbReference type="ARBA" id="ARBA00006856"/>
    </source>
</evidence>
<dbReference type="InterPro" id="IPR055457">
    <property type="entry name" value="OST48_N"/>
</dbReference>
<evidence type="ECO:0000256" key="4">
    <source>
        <dbReference type="ARBA" id="ARBA00023187"/>
    </source>
</evidence>
<evidence type="ECO:0000259" key="8">
    <source>
        <dbReference type="PROSITE" id="PS51366"/>
    </source>
</evidence>
<accession>A0ABY6KVA0</accession>
<evidence type="ECO:0000313" key="10">
    <source>
        <dbReference type="Proteomes" id="UP001235939"/>
    </source>
</evidence>
<dbReference type="Pfam" id="PF03345">
    <property type="entry name" value="OST48_N"/>
    <property type="match status" value="1"/>
</dbReference>
<dbReference type="Pfam" id="PF02854">
    <property type="entry name" value="MIF4G"/>
    <property type="match status" value="1"/>
</dbReference>
<feature type="domain" description="MI" evidence="8">
    <location>
        <begin position="335"/>
        <end position="451"/>
    </location>
</feature>
<keyword evidence="5" id="KW-0539">Nucleus</keyword>
<dbReference type="InterPro" id="IPR016024">
    <property type="entry name" value="ARM-type_fold"/>
</dbReference>
<feature type="region of interest" description="Disordered" evidence="6">
    <location>
        <begin position="291"/>
        <end position="326"/>
    </location>
</feature>
<protein>
    <submittedName>
        <fullName evidence="9">CWC22</fullName>
    </submittedName>
</protein>
<gene>
    <name evidence="9" type="ORF">LAZ67_8003973</name>
</gene>
<keyword evidence="7" id="KW-0472">Membrane</keyword>
<dbReference type="Proteomes" id="UP001235939">
    <property type="component" value="Chromosome 08"/>
</dbReference>
<feature type="transmembrane region" description="Helical" evidence="7">
    <location>
        <begin position="873"/>
        <end position="894"/>
    </location>
</feature>
<evidence type="ECO:0000256" key="1">
    <source>
        <dbReference type="ARBA" id="ARBA00004324"/>
    </source>
</evidence>
<evidence type="ECO:0000313" key="9">
    <source>
        <dbReference type="EMBL" id="UYV71638.1"/>
    </source>
</evidence>
<dbReference type="PANTHER" id="PTHR18034:SF3">
    <property type="entry name" value="PRE-MRNA-SPLICING FACTOR CWC22 HOMOLOG"/>
    <property type="match status" value="1"/>
</dbReference>